<dbReference type="Gene3D" id="3.40.30.10">
    <property type="entry name" value="Glutaredoxin"/>
    <property type="match status" value="1"/>
</dbReference>
<dbReference type="InterPro" id="IPR036249">
    <property type="entry name" value="Thioredoxin-like_sf"/>
</dbReference>
<accession>A0ABM7Y5F9</accession>
<dbReference type="InterPro" id="IPR001853">
    <property type="entry name" value="DSBA-like_thioredoxin_dom"/>
</dbReference>
<dbReference type="EMBL" id="AP025637">
    <property type="protein sequence ID" value="BDG73162.1"/>
    <property type="molecule type" value="Genomic_DNA"/>
</dbReference>
<proteinExistence type="predicted"/>
<dbReference type="PANTHER" id="PTHR13887:SF41">
    <property type="entry name" value="THIOREDOXIN SUPERFAMILY PROTEIN"/>
    <property type="match status" value="1"/>
</dbReference>
<dbReference type="Pfam" id="PF01323">
    <property type="entry name" value="DSBA"/>
    <property type="match status" value="1"/>
</dbReference>
<keyword evidence="3" id="KW-1185">Reference proteome</keyword>
<evidence type="ECO:0000313" key="2">
    <source>
        <dbReference type="EMBL" id="BDG73162.1"/>
    </source>
</evidence>
<feature type="domain" description="DSBA-like thioredoxin" evidence="1">
    <location>
        <begin position="9"/>
        <end position="209"/>
    </location>
</feature>
<dbReference type="PANTHER" id="PTHR13887">
    <property type="entry name" value="GLUTATHIONE S-TRANSFERASE KAPPA"/>
    <property type="match status" value="1"/>
</dbReference>
<name>A0ABM7Y5F9_9PROT</name>
<evidence type="ECO:0000313" key="3">
    <source>
        <dbReference type="Proteomes" id="UP000831327"/>
    </source>
</evidence>
<dbReference type="Proteomes" id="UP000831327">
    <property type="component" value="Chromosome"/>
</dbReference>
<dbReference type="CDD" id="cd03024">
    <property type="entry name" value="DsbA_FrnE"/>
    <property type="match status" value="1"/>
</dbReference>
<evidence type="ECO:0000259" key="1">
    <source>
        <dbReference type="Pfam" id="PF01323"/>
    </source>
</evidence>
<sequence>MTTAIAGRIEIVSDAICPWCWIGKAHLDGALELLAAEGLAFGLGWLPFQLNPDMPEGGVDRRAYRTEKFGSWERSQQMDAQVADAGRVAGVEFRHDRMARTPNTVEAHRLIRLAGVDGVQHATMDRVFRAYFNEGQDIGDRAVLGALGREAGMAAPTLEAFAAGDAARAEVVAESRALAQAGINGVPSVLLDRHLLFSGAMPAERMADGIRRAVAILRDRAA</sequence>
<dbReference type="SUPFAM" id="SSF52833">
    <property type="entry name" value="Thioredoxin-like"/>
    <property type="match status" value="1"/>
</dbReference>
<gene>
    <name evidence="2" type="ORF">Rmf_30910</name>
</gene>
<reference evidence="2 3" key="1">
    <citation type="journal article" date="2016" name="Microbes Environ.">
        <title>Phylogenetically diverse aerobic anoxygenic phototrophic bacteria isolated from epilithic biofilms in Tama river, Japan.</title>
        <authorList>
            <person name="Hirose S."/>
            <person name="Matsuura K."/>
            <person name="Haruta S."/>
        </authorList>
    </citation>
    <scope>NUCLEOTIDE SEQUENCE [LARGE SCALE GENOMIC DNA]</scope>
    <source>
        <strain evidence="2 3">S08</strain>
    </source>
</reference>
<dbReference type="RefSeq" id="WP_244407400.1">
    <property type="nucleotide sequence ID" value="NZ_AP025637.1"/>
</dbReference>
<organism evidence="2 3">
    <name type="scientific">Roseomonas fluvialis</name>
    <dbReference type="NCBI Taxonomy" id="1750527"/>
    <lineage>
        <taxon>Bacteria</taxon>
        <taxon>Pseudomonadati</taxon>
        <taxon>Pseudomonadota</taxon>
        <taxon>Alphaproteobacteria</taxon>
        <taxon>Acetobacterales</taxon>
        <taxon>Roseomonadaceae</taxon>
        <taxon>Roseomonas</taxon>
    </lineage>
</organism>
<protein>
    <submittedName>
        <fullName evidence="2">Polyketide biosynthesis protein</fullName>
    </submittedName>
</protein>